<dbReference type="OrthoDB" id="2666955at2"/>
<name>A0A3N9P8M9_9BACL</name>
<accession>A0A3N9P8M9</accession>
<dbReference type="EMBL" id="RQPI01000004">
    <property type="protein sequence ID" value="RQW11830.1"/>
    <property type="molecule type" value="Genomic_DNA"/>
</dbReference>
<protein>
    <recommendedName>
        <fullName evidence="3">DUF551 domain-containing protein</fullName>
    </recommendedName>
</protein>
<evidence type="ECO:0000313" key="2">
    <source>
        <dbReference type="Proteomes" id="UP000282529"/>
    </source>
</evidence>
<proteinExistence type="predicted"/>
<evidence type="ECO:0000313" key="1">
    <source>
        <dbReference type="EMBL" id="RQW11830.1"/>
    </source>
</evidence>
<comment type="caution">
    <text evidence="1">The sequence shown here is derived from an EMBL/GenBank/DDBJ whole genome shotgun (WGS) entry which is preliminary data.</text>
</comment>
<dbReference type="AlphaFoldDB" id="A0A3N9P8M9"/>
<organism evidence="1 2">
    <name type="scientific">Paenibacillus rhizophilus</name>
    <dbReference type="NCBI Taxonomy" id="1850366"/>
    <lineage>
        <taxon>Bacteria</taxon>
        <taxon>Bacillati</taxon>
        <taxon>Bacillota</taxon>
        <taxon>Bacilli</taxon>
        <taxon>Bacillales</taxon>
        <taxon>Paenibacillaceae</taxon>
        <taxon>Paenibacillus</taxon>
    </lineage>
</organism>
<evidence type="ECO:0008006" key="3">
    <source>
        <dbReference type="Google" id="ProtNLM"/>
    </source>
</evidence>
<sequence length="79" mass="9169">MISWIKYDPENPPEPEIDYLIFGREPGKDLDFCFVGTFKFINFHGKKYPMWEDNMVYGSWNGVTKYAPINLPGEDTSNG</sequence>
<dbReference type="Proteomes" id="UP000282529">
    <property type="component" value="Unassembled WGS sequence"/>
</dbReference>
<dbReference type="RefSeq" id="WP_124695239.1">
    <property type="nucleotide sequence ID" value="NZ_JBHUFE010000039.1"/>
</dbReference>
<keyword evidence="2" id="KW-1185">Reference proteome</keyword>
<reference evidence="1 2" key="1">
    <citation type="submission" date="2018-11" db="EMBL/GenBank/DDBJ databases">
        <title>Genome sequence of strain 7197.</title>
        <authorList>
            <person name="Gao J."/>
            <person name="Sun J."/>
        </authorList>
    </citation>
    <scope>NUCLEOTIDE SEQUENCE [LARGE SCALE GENOMIC DNA]</scope>
    <source>
        <strain evidence="1 2">7197</strain>
    </source>
</reference>
<gene>
    <name evidence="1" type="ORF">EH198_09125</name>
</gene>